<evidence type="ECO:0000256" key="2">
    <source>
        <dbReference type="PIRSR" id="PIRSR601310-3"/>
    </source>
</evidence>
<comment type="caution">
    <text evidence="5">The sequence shown here is derived from an EMBL/GenBank/DDBJ whole genome shotgun (WGS) entry which is preliminary data.</text>
</comment>
<dbReference type="PROSITE" id="PS00892">
    <property type="entry name" value="HIT_1"/>
    <property type="match status" value="1"/>
</dbReference>
<dbReference type="AlphaFoldDB" id="A0A4R5LTM9"/>
<sequence length="115" mass="12277">MADTIFGKIIAGEIPAEFLYEDDHCVAINDIAPQAPVHVLVIPKKAIPRLVDAGAEDQELLGHLLLAAGKIAEQLGVQDAFRLIINNGEGAGQTVFHLHLHIIAGRKFAEGHMAG</sequence>
<dbReference type="SUPFAM" id="SSF54197">
    <property type="entry name" value="HIT-like"/>
    <property type="match status" value="1"/>
</dbReference>
<dbReference type="RefSeq" id="WP_133208892.1">
    <property type="nucleotide sequence ID" value="NZ_SMSE01000001.1"/>
</dbReference>
<evidence type="ECO:0000313" key="5">
    <source>
        <dbReference type="EMBL" id="TDG14726.1"/>
    </source>
</evidence>
<reference evidence="5 6" key="1">
    <citation type="submission" date="2019-03" db="EMBL/GenBank/DDBJ databases">
        <title>Seongchinamella monodicae gen. nov., sp. nov., a novel member of the Gammaproteobacteria isolated from a tidal mudflat of beach.</title>
        <authorList>
            <person name="Yang H.G."/>
            <person name="Kang J.W."/>
            <person name="Lee S.D."/>
        </authorList>
    </citation>
    <scope>NUCLEOTIDE SEQUENCE [LARGE SCALE GENOMIC DNA]</scope>
    <source>
        <strain evidence="5 6">GH4-78</strain>
    </source>
</reference>
<evidence type="ECO:0000313" key="6">
    <source>
        <dbReference type="Proteomes" id="UP000295554"/>
    </source>
</evidence>
<dbReference type="PANTHER" id="PTHR23089">
    <property type="entry name" value="HISTIDINE TRIAD HIT PROTEIN"/>
    <property type="match status" value="1"/>
</dbReference>
<dbReference type="CDD" id="cd01276">
    <property type="entry name" value="PKCI_related"/>
    <property type="match status" value="1"/>
</dbReference>
<dbReference type="InterPro" id="IPR036265">
    <property type="entry name" value="HIT-like_sf"/>
</dbReference>
<feature type="active site" description="Tele-AMP-histidine intermediate" evidence="1">
    <location>
        <position position="99"/>
    </location>
</feature>
<dbReference type="InterPro" id="IPR011146">
    <property type="entry name" value="HIT-like"/>
</dbReference>
<dbReference type="Gene3D" id="3.30.428.10">
    <property type="entry name" value="HIT-like"/>
    <property type="match status" value="1"/>
</dbReference>
<keyword evidence="6" id="KW-1185">Reference proteome</keyword>
<dbReference type="EMBL" id="SMSE01000001">
    <property type="protein sequence ID" value="TDG14726.1"/>
    <property type="molecule type" value="Genomic_DNA"/>
</dbReference>
<gene>
    <name evidence="5" type="ORF">E2F43_00345</name>
</gene>
<evidence type="ECO:0000256" key="1">
    <source>
        <dbReference type="PIRSR" id="PIRSR601310-1"/>
    </source>
</evidence>
<proteinExistence type="predicted"/>
<protein>
    <submittedName>
        <fullName evidence="5">Histidine triad nucleotide-binding protein</fullName>
    </submittedName>
</protein>
<name>A0A4R5LTM9_9GAMM</name>
<dbReference type="Proteomes" id="UP000295554">
    <property type="component" value="Unassembled WGS sequence"/>
</dbReference>
<evidence type="ECO:0000256" key="3">
    <source>
        <dbReference type="PROSITE-ProRule" id="PRU00464"/>
    </source>
</evidence>
<dbReference type="InterPro" id="IPR001310">
    <property type="entry name" value="Histidine_triad_HIT"/>
</dbReference>
<feature type="short sequence motif" description="Histidine triad motif" evidence="2 3">
    <location>
        <begin position="97"/>
        <end position="101"/>
    </location>
</feature>
<dbReference type="OrthoDB" id="9784774at2"/>
<dbReference type="PRINTS" id="PR00332">
    <property type="entry name" value="HISTRIAD"/>
</dbReference>
<accession>A0A4R5LTM9</accession>
<dbReference type="PROSITE" id="PS51084">
    <property type="entry name" value="HIT_2"/>
    <property type="match status" value="1"/>
</dbReference>
<evidence type="ECO:0000259" key="4">
    <source>
        <dbReference type="PROSITE" id="PS51084"/>
    </source>
</evidence>
<dbReference type="Pfam" id="PF01230">
    <property type="entry name" value="HIT"/>
    <property type="match status" value="1"/>
</dbReference>
<feature type="domain" description="HIT" evidence="4">
    <location>
        <begin position="5"/>
        <end position="113"/>
    </location>
</feature>
<organism evidence="5 6">
    <name type="scientific">Seongchinamella unica</name>
    <dbReference type="NCBI Taxonomy" id="2547392"/>
    <lineage>
        <taxon>Bacteria</taxon>
        <taxon>Pseudomonadati</taxon>
        <taxon>Pseudomonadota</taxon>
        <taxon>Gammaproteobacteria</taxon>
        <taxon>Cellvibrionales</taxon>
        <taxon>Halieaceae</taxon>
        <taxon>Seongchinamella</taxon>
    </lineage>
</organism>
<dbReference type="InterPro" id="IPR019808">
    <property type="entry name" value="Histidine_triad_CS"/>
</dbReference>
<dbReference type="GO" id="GO:0003824">
    <property type="term" value="F:catalytic activity"/>
    <property type="evidence" value="ECO:0007669"/>
    <property type="project" value="InterPro"/>
</dbReference>